<gene>
    <name evidence="5" type="ORF">MGAL_10B093833</name>
</gene>
<dbReference type="GO" id="GO:0006357">
    <property type="term" value="P:regulation of transcription by RNA polymerase II"/>
    <property type="evidence" value="ECO:0007669"/>
    <property type="project" value="TreeGrafter"/>
</dbReference>
<feature type="compositionally biased region" description="Basic and acidic residues" evidence="3">
    <location>
        <begin position="80"/>
        <end position="90"/>
    </location>
</feature>
<dbReference type="SUPFAM" id="SSF55729">
    <property type="entry name" value="Acyl-CoA N-acyltransferases (Nat)"/>
    <property type="match status" value="1"/>
</dbReference>
<keyword evidence="6" id="KW-1185">Reference proteome</keyword>
<feature type="compositionally biased region" description="Basic and acidic residues" evidence="3">
    <location>
        <begin position="578"/>
        <end position="593"/>
    </location>
</feature>
<reference evidence="5" key="1">
    <citation type="submission" date="2018-11" db="EMBL/GenBank/DDBJ databases">
        <authorList>
            <person name="Alioto T."/>
            <person name="Alioto T."/>
        </authorList>
    </citation>
    <scope>NUCLEOTIDE SEQUENCE</scope>
</reference>
<dbReference type="GO" id="GO:0003712">
    <property type="term" value="F:transcription coregulator activity"/>
    <property type="evidence" value="ECO:0007669"/>
    <property type="project" value="TreeGrafter"/>
</dbReference>
<evidence type="ECO:0000313" key="6">
    <source>
        <dbReference type="Proteomes" id="UP000596742"/>
    </source>
</evidence>
<dbReference type="InterPro" id="IPR016181">
    <property type="entry name" value="Acyl_CoA_acyltransferase"/>
</dbReference>
<dbReference type="AlphaFoldDB" id="A0A8B6GHN0"/>
<dbReference type="EC" id="2.3.1.48" evidence="5"/>
<name>A0A8B6GHN0_MYTGA</name>
<feature type="region of interest" description="Disordered" evidence="3">
    <location>
        <begin position="80"/>
        <end position="101"/>
    </location>
</feature>
<feature type="active site" description="Proton donor/acceptor" evidence="2">
    <location>
        <position position="245"/>
    </location>
</feature>
<evidence type="ECO:0000313" key="5">
    <source>
        <dbReference type="EMBL" id="VDI64228.1"/>
    </source>
</evidence>
<dbReference type="Pfam" id="PF13873">
    <property type="entry name" value="Myb_DNA-bind_5"/>
    <property type="match status" value="1"/>
</dbReference>
<dbReference type="PANTHER" id="PTHR10615">
    <property type="entry name" value="HISTONE ACETYLTRANSFERASE"/>
    <property type="match status" value="1"/>
</dbReference>
<dbReference type="EMBL" id="UYJE01008493">
    <property type="protein sequence ID" value="VDI64228.1"/>
    <property type="molecule type" value="Genomic_DNA"/>
</dbReference>
<protein>
    <submittedName>
        <fullName evidence="5">Histone acetyltransferase MYST4</fullName>
        <ecNumber evidence="5">2.3.1.48</ecNumber>
    </submittedName>
</protein>
<dbReference type="Pfam" id="PF01853">
    <property type="entry name" value="MOZ_SAS"/>
    <property type="match status" value="1"/>
</dbReference>
<feature type="compositionally biased region" description="Basic and acidic residues" evidence="3">
    <location>
        <begin position="545"/>
        <end position="569"/>
    </location>
</feature>
<evidence type="ECO:0000256" key="1">
    <source>
        <dbReference type="ARBA" id="ARBA00022679"/>
    </source>
</evidence>
<dbReference type="Gene3D" id="1.10.10.60">
    <property type="entry name" value="Homeodomain-like"/>
    <property type="match status" value="1"/>
</dbReference>
<proteinExistence type="predicted"/>
<keyword evidence="1 5" id="KW-0808">Transferase</keyword>
<evidence type="ECO:0000256" key="2">
    <source>
        <dbReference type="PIRSR" id="PIRSR602717-51"/>
    </source>
</evidence>
<feature type="compositionally biased region" description="Basic residues" evidence="3">
    <location>
        <begin position="455"/>
        <end position="466"/>
    </location>
</feature>
<organism evidence="5 6">
    <name type="scientific">Mytilus galloprovincialis</name>
    <name type="common">Mediterranean mussel</name>
    <dbReference type="NCBI Taxonomy" id="29158"/>
    <lineage>
        <taxon>Eukaryota</taxon>
        <taxon>Metazoa</taxon>
        <taxon>Spiralia</taxon>
        <taxon>Lophotrochozoa</taxon>
        <taxon>Mollusca</taxon>
        <taxon>Bivalvia</taxon>
        <taxon>Autobranchia</taxon>
        <taxon>Pteriomorphia</taxon>
        <taxon>Mytilida</taxon>
        <taxon>Mytiloidea</taxon>
        <taxon>Mytilidae</taxon>
        <taxon>Mytilinae</taxon>
        <taxon>Mytilus</taxon>
    </lineage>
</organism>
<dbReference type="InterPro" id="IPR002717">
    <property type="entry name" value="HAT_MYST-type"/>
</dbReference>
<dbReference type="FunFam" id="1.10.10.10:FF:000123">
    <property type="entry name" value="Histone acetyltransferase"/>
    <property type="match status" value="1"/>
</dbReference>
<dbReference type="GO" id="GO:0005634">
    <property type="term" value="C:nucleus"/>
    <property type="evidence" value="ECO:0007669"/>
    <property type="project" value="TreeGrafter"/>
</dbReference>
<dbReference type="OrthoDB" id="787137at2759"/>
<dbReference type="Proteomes" id="UP000596742">
    <property type="component" value="Unassembled WGS sequence"/>
</dbReference>
<keyword evidence="5" id="KW-0012">Acyltransferase</keyword>
<accession>A0A8B6GHN0</accession>
<dbReference type="GO" id="GO:0003682">
    <property type="term" value="F:chromatin binding"/>
    <property type="evidence" value="ECO:0007669"/>
    <property type="project" value="TreeGrafter"/>
</dbReference>
<dbReference type="PROSITE" id="PS51726">
    <property type="entry name" value="MYST_HAT"/>
    <property type="match status" value="1"/>
</dbReference>
<evidence type="ECO:0000256" key="3">
    <source>
        <dbReference type="SAM" id="MobiDB-lite"/>
    </source>
</evidence>
<evidence type="ECO:0000259" key="4">
    <source>
        <dbReference type="PROSITE" id="PS51726"/>
    </source>
</evidence>
<dbReference type="InterPro" id="IPR050603">
    <property type="entry name" value="MYST_HAT"/>
</dbReference>
<feature type="domain" description="MYST-type HAT" evidence="4">
    <location>
        <begin position="53"/>
        <end position="344"/>
    </location>
</feature>
<comment type="caution">
    <text evidence="5">The sequence shown here is derived from an EMBL/GenBank/DDBJ whole genome shotgun (WGS) entry which is preliminary data.</text>
</comment>
<dbReference type="GO" id="GO:0010484">
    <property type="term" value="F:histone H3 acetyltransferase activity"/>
    <property type="evidence" value="ECO:0007669"/>
    <property type="project" value="TreeGrafter"/>
</dbReference>
<dbReference type="Gene3D" id="3.40.630.30">
    <property type="match status" value="1"/>
</dbReference>
<dbReference type="GO" id="GO:0070776">
    <property type="term" value="C:MOZ/MORF histone acetyltransferase complex"/>
    <property type="evidence" value="ECO:0007669"/>
    <property type="project" value="TreeGrafter"/>
</dbReference>
<sequence>MEKVKKERQPNFTHDEIIILIDEVEQSKDVLFSSFSSTLDNNKKQKGWELISQKINANSNYKRGKEQIRKKWQDLQAAAKKKDQQRKKEIQMTGGGSSPKDLTQTEQKIIAIMPQSLIEGISGGIDTHTSKSERTSQNLETLGNSKSTKTSTETVMTVGTAKSDGKEVTQLSLLGKAKAMTVEIQHFLQEYRPSKLLPKEKHCQQKYNVSCIMTMPQYQRKGYGRFLIDFSYLLSRIEGQAGSPEKPLSDLGKVSYLAYWKSVIIEYLHKYQDARVSIKAIARESGMSAQDVAITLHDLKMLVPQDGKVVLALNKELIENYMAKLESKKHLRVEPDQECLRWTPLISNYNISEEEKKAEKELSEMSDMVDSIAEDREWIETVSPTVSPHKLERSLSTSLSPRRLDLKSPMEEKSPVKIPPKEEDMELSSSSSSEEESDHDDIKINPPVIKLGPPPKRRPGRPRKRKAESEEDEIDVKKMREDNEESDNEEKIDDKENLENFVESKSSSQQSTEEPMKRKRGWPKGVPRGSPFVRKPGPKGRPKTQRKDFMETSVTKVKEDKCEKQKKEFDDDSDNESIETKRSENFDSLAETKEKDVKIEEDILCK</sequence>
<feature type="region of interest" description="Disordered" evidence="3">
    <location>
        <begin position="384"/>
        <end position="593"/>
    </location>
</feature>
<dbReference type="PANTHER" id="PTHR10615:SF217">
    <property type="entry name" value="HISTONE ACETYLTRANSFERASE"/>
    <property type="match status" value="1"/>
</dbReference>
<feature type="compositionally biased region" description="Basic and acidic residues" evidence="3">
    <location>
        <begin position="402"/>
        <end position="422"/>
    </location>
</feature>
<dbReference type="InterPro" id="IPR028002">
    <property type="entry name" value="Myb_DNA-bind_5"/>
</dbReference>
<feature type="compositionally biased region" description="Acidic residues" evidence="3">
    <location>
        <begin position="482"/>
        <end position="491"/>
    </location>
</feature>